<evidence type="ECO:0000256" key="2">
    <source>
        <dbReference type="SAM" id="Phobius"/>
    </source>
</evidence>
<dbReference type="OrthoDB" id="10470639at2759"/>
<feature type="compositionally biased region" description="Polar residues" evidence="1">
    <location>
        <begin position="190"/>
        <end position="200"/>
    </location>
</feature>
<keyword evidence="2" id="KW-0812">Transmembrane</keyword>
<evidence type="ECO:0000313" key="4">
    <source>
        <dbReference type="Proteomes" id="UP000789572"/>
    </source>
</evidence>
<dbReference type="AlphaFoldDB" id="A0A9N8ZJ36"/>
<sequence length="480" mass="53017">MSRSNIVDVKHVVKDSTRNKCRLAERTEVKNETGKSNMNEKSSYFNVRHLNVRGNGNSDVNEAMTSSLPSPSFATIQRREFTVSAVYTDTQTGFGQPKKLALPSYAIILIIAGGSVFILAAITTIVCLVRKKSTKKLAQRNSVGSGIYAFLPQNGNLRNKDEEGIGFRYEPSRLLPTVDEDDKYPEQPTHPMSSVDQNRFGSGHPRPVVKIPPNYTPDIQIARHDGTVSTSPRPNQIGSSLPQASGRQNVSFKNDADRRNKTRINTGIPPLDTNVGKQDGNYGGNQGSRYSTAIRNQAYRGHHYSPPNPIIPKPRRSSLAQSSPVSPVSPVSPLSTTSQMPLIQERESYAPPQNRQSRLQRSRGTSRYNRGRYGSAVQSPVSSSSGQAATQRYRTDDYDWKNYHKRGNTNATGRASGDEATHVTTYTATDAIGMREPTSFGDRKDENENDYLTVASPILDNKSTGYLSDEMGHSEVETMR</sequence>
<protein>
    <submittedName>
        <fullName evidence="3">8984_t:CDS:1</fullName>
    </submittedName>
</protein>
<feature type="region of interest" description="Disordered" evidence="1">
    <location>
        <begin position="225"/>
        <end position="449"/>
    </location>
</feature>
<reference evidence="3" key="1">
    <citation type="submission" date="2021-06" db="EMBL/GenBank/DDBJ databases">
        <authorList>
            <person name="Kallberg Y."/>
            <person name="Tangrot J."/>
            <person name="Rosling A."/>
        </authorList>
    </citation>
    <scope>NUCLEOTIDE SEQUENCE</scope>
    <source>
        <strain evidence="3">IA702</strain>
    </source>
</reference>
<feature type="compositionally biased region" description="Low complexity" evidence="1">
    <location>
        <begin position="374"/>
        <end position="388"/>
    </location>
</feature>
<feature type="compositionally biased region" description="Polar residues" evidence="1">
    <location>
        <begin position="227"/>
        <end position="252"/>
    </location>
</feature>
<organism evidence="3 4">
    <name type="scientific">Paraglomus occultum</name>
    <dbReference type="NCBI Taxonomy" id="144539"/>
    <lineage>
        <taxon>Eukaryota</taxon>
        <taxon>Fungi</taxon>
        <taxon>Fungi incertae sedis</taxon>
        <taxon>Mucoromycota</taxon>
        <taxon>Glomeromycotina</taxon>
        <taxon>Glomeromycetes</taxon>
        <taxon>Paraglomerales</taxon>
        <taxon>Paraglomeraceae</taxon>
        <taxon>Paraglomus</taxon>
    </lineage>
</organism>
<feature type="compositionally biased region" description="Low complexity" evidence="1">
    <location>
        <begin position="317"/>
        <end position="339"/>
    </location>
</feature>
<comment type="caution">
    <text evidence="3">The sequence shown here is derived from an EMBL/GenBank/DDBJ whole genome shotgun (WGS) entry which is preliminary data.</text>
</comment>
<gene>
    <name evidence="3" type="ORF">POCULU_LOCUS2401</name>
</gene>
<evidence type="ECO:0000256" key="1">
    <source>
        <dbReference type="SAM" id="MobiDB-lite"/>
    </source>
</evidence>
<dbReference type="Proteomes" id="UP000789572">
    <property type="component" value="Unassembled WGS sequence"/>
</dbReference>
<feature type="compositionally biased region" description="Polar residues" evidence="1">
    <location>
        <begin position="351"/>
        <end position="368"/>
    </location>
</feature>
<name>A0A9N8ZJ36_9GLOM</name>
<feature type="region of interest" description="Disordered" evidence="1">
    <location>
        <begin position="461"/>
        <end position="480"/>
    </location>
</feature>
<feature type="transmembrane region" description="Helical" evidence="2">
    <location>
        <begin position="105"/>
        <end position="129"/>
    </location>
</feature>
<feature type="region of interest" description="Disordered" evidence="1">
    <location>
        <begin position="176"/>
        <end position="206"/>
    </location>
</feature>
<keyword evidence="4" id="KW-1185">Reference proteome</keyword>
<keyword evidence="2" id="KW-1133">Transmembrane helix</keyword>
<keyword evidence="2" id="KW-0472">Membrane</keyword>
<dbReference type="EMBL" id="CAJVPJ010000222">
    <property type="protein sequence ID" value="CAG8497553.1"/>
    <property type="molecule type" value="Genomic_DNA"/>
</dbReference>
<feature type="compositionally biased region" description="Basic and acidic residues" evidence="1">
    <location>
        <begin position="393"/>
        <end position="402"/>
    </location>
</feature>
<accession>A0A9N8ZJ36</accession>
<proteinExistence type="predicted"/>
<evidence type="ECO:0000313" key="3">
    <source>
        <dbReference type="EMBL" id="CAG8497553.1"/>
    </source>
</evidence>
<feature type="compositionally biased region" description="Basic and acidic residues" evidence="1">
    <location>
        <begin position="470"/>
        <end position="480"/>
    </location>
</feature>